<dbReference type="GO" id="GO:0004029">
    <property type="term" value="F:aldehyde dehydrogenase (NAD+) activity"/>
    <property type="evidence" value="ECO:0007669"/>
    <property type="project" value="TreeGrafter"/>
</dbReference>
<dbReference type="InterPro" id="IPR051783">
    <property type="entry name" value="NAD(P)-dependent_oxidoreduct"/>
</dbReference>
<keyword evidence="3" id="KW-1185">Reference proteome</keyword>
<dbReference type="Pfam" id="PF01370">
    <property type="entry name" value="Epimerase"/>
    <property type="match status" value="1"/>
</dbReference>
<dbReference type="EMBL" id="VUJW01000008">
    <property type="protein sequence ID" value="KAA1426432.1"/>
    <property type="molecule type" value="Genomic_DNA"/>
</dbReference>
<reference evidence="2 3" key="2">
    <citation type="submission" date="2019-09" db="EMBL/GenBank/DDBJ databases">
        <authorList>
            <person name="Jin C."/>
        </authorList>
    </citation>
    <scope>NUCLEOTIDE SEQUENCE [LARGE SCALE GENOMIC DNA]</scope>
    <source>
        <strain evidence="2 3">BN140041</strain>
    </source>
</reference>
<dbReference type="RefSeq" id="WP_149751014.1">
    <property type="nucleotide sequence ID" value="NZ_VUJW01000008.1"/>
</dbReference>
<dbReference type="InterPro" id="IPR001509">
    <property type="entry name" value="Epimerase_deHydtase"/>
</dbReference>
<dbReference type="Proteomes" id="UP000324351">
    <property type="component" value="Unassembled WGS sequence"/>
</dbReference>
<evidence type="ECO:0000259" key="1">
    <source>
        <dbReference type="Pfam" id="PF01370"/>
    </source>
</evidence>
<name>A0A5B1M0I2_9ACTN</name>
<reference evidence="2 3" key="1">
    <citation type="submission" date="2019-09" db="EMBL/GenBank/DDBJ databases">
        <title>Nocardioides panacisoli sp. nov., isolated from the soil of a ginseng field.</title>
        <authorList>
            <person name="Cho C."/>
        </authorList>
    </citation>
    <scope>NUCLEOTIDE SEQUENCE [LARGE SCALE GENOMIC DNA]</scope>
    <source>
        <strain evidence="2 3">BN140041</strain>
    </source>
</reference>
<sequence length="347" mass="37252">MHVVVTGATGNVGSRLVERLAADPAVDRVVGISRRPPMSLPNGVEWRSVDVAERVPSDLLRGADAVVHLAWLFQPTRDPATTWQANVEGSARVLDAAAEAKVATFVHASSVGAYSPGPGHPVDESWPTHGVATAAYSREKAYVERMLDVFEERHPATRVVRLRPAFIFRREASVQQRRLFAGPLAPTKLLARVGPPVVPDPGATLQVVHTDDVVEAYRLALLGDASGAFNIATDPTLDIDAIARLLSRPTVGVPARLTRALVGAAWSAHLVPTAPGLLDLLLQIPVMRTDRAREVLGWEPTIDAHATFQALWEGFRTAEGGPTPPLAPGTSGRFRSHEFRTGIGARP</sequence>
<accession>A0A5B1M0I2</accession>
<dbReference type="InterPro" id="IPR036291">
    <property type="entry name" value="NAD(P)-bd_dom_sf"/>
</dbReference>
<dbReference type="AlphaFoldDB" id="A0A5B1M0I2"/>
<evidence type="ECO:0000313" key="3">
    <source>
        <dbReference type="Proteomes" id="UP000324351"/>
    </source>
</evidence>
<gene>
    <name evidence="2" type="ORF">F0U47_13570</name>
</gene>
<comment type="caution">
    <text evidence="2">The sequence shown here is derived from an EMBL/GenBank/DDBJ whole genome shotgun (WGS) entry which is preliminary data.</text>
</comment>
<feature type="domain" description="NAD-dependent epimerase/dehydratase" evidence="1">
    <location>
        <begin position="3"/>
        <end position="232"/>
    </location>
</feature>
<dbReference type="PANTHER" id="PTHR48079">
    <property type="entry name" value="PROTEIN YEEZ"/>
    <property type="match status" value="1"/>
</dbReference>
<dbReference type="PANTHER" id="PTHR48079:SF6">
    <property type="entry name" value="NAD(P)-BINDING DOMAIN-CONTAINING PROTEIN-RELATED"/>
    <property type="match status" value="1"/>
</dbReference>
<proteinExistence type="predicted"/>
<protein>
    <submittedName>
        <fullName evidence="2">NAD-dependent epimerase/dehydratase family protein</fullName>
    </submittedName>
</protein>
<dbReference type="Gene3D" id="3.40.50.720">
    <property type="entry name" value="NAD(P)-binding Rossmann-like Domain"/>
    <property type="match status" value="1"/>
</dbReference>
<evidence type="ECO:0000313" key="2">
    <source>
        <dbReference type="EMBL" id="KAA1426432.1"/>
    </source>
</evidence>
<dbReference type="SUPFAM" id="SSF51735">
    <property type="entry name" value="NAD(P)-binding Rossmann-fold domains"/>
    <property type="match status" value="1"/>
</dbReference>
<dbReference type="GO" id="GO:0005737">
    <property type="term" value="C:cytoplasm"/>
    <property type="evidence" value="ECO:0007669"/>
    <property type="project" value="TreeGrafter"/>
</dbReference>
<organism evidence="2 3">
    <name type="scientific">Nocardioides antri</name>
    <dbReference type="NCBI Taxonomy" id="2607659"/>
    <lineage>
        <taxon>Bacteria</taxon>
        <taxon>Bacillati</taxon>
        <taxon>Actinomycetota</taxon>
        <taxon>Actinomycetes</taxon>
        <taxon>Propionibacteriales</taxon>
        <taxon>Nocardioidaceae</taxon>
        <taxon>Nocardioides</taxon>
    </lineage>
</organism>